<reference evidence="1" key="1">
    <citation type="submission" date="2018-05" db="EMBL/GenBank/DDBJ databases">
        <authorList>
            <person name="Lanie J.A."/>
            <person name="Ng W.-L."/>
            <person name="Kazmierczak K.M."/>
            <person name="Andrzejewski T.M."/>
            <person name="Davidsen T.M."/>
            <person name="Wayne K.J."/>
            <person name="Tettelin H."/>
            <person name="Glass J.I."/>
            <person name="Rusch D."/>
            <person name="Podicherti R."/>
            <person name="Tsui H.-C.T."/>
            <person name="Winkler M.E."/>
        </authorList>
    </citation>
    <scope>NUCLEOTIDE SEQUENCE</scope>
</reference>
<gene>
    <name evidence="1" type="ORF">METZ01_LOCUS517816</name>
</gene>
<feature type="non-terminal residue" evidence="1">
    <location>
        <position position="54"/>
    </location>
</feature>
<feature type="non-terminal residue" evidence="1">
    <location>
        <position position="1"/>
    </location>
</feature>
<proteinExistence type="predicted"/>
<dbReference type="EMBL" id="UINC01232126">
    <property type="protein sequence ID" value="SVE64962.1"/>
    <property type="molecule type" value="Genomic_DNA"/>
</dbReference>
<protein>
    <submittedName>
        <fullName evidence="1">Uncharacterized protein</fullName>
    </submittedName>
</protein>
<accession>A0A383F709</accession>
<organism evidence="1">
    <name type="scientific">marine metagenome</name>
    <dbReference type="NCBI Taxonomy" id="408172"/>
    <lineage>
        <taxon>unclassified sequences</taxon>
        <taxon>metagenomes</taxon>
        <taxon>ecological metagenomes</taxon>
    </lineage>
</organism>
<evidence type="ECO:0000313" key="1">
    <source>
        <dbReference type="EMBL" id="SVE64962.1"/>
    </source>
</evidence>
<dbReference type="AlphaFoldDB" id="A0A383F709"/>
<name>A0A383F709_9ZZZZ</name>
<sequence>VVLGNLEFQLLHGNTSRGVSQHVLALYFTGTVSHANLNTEEFTPHISNMIPFTA</sequence>